<evidence type="ECO:0000256" key="2">
    <source>
        <dbReference type="ARBA" id="ARBA00022679"/>
    </source>
</evidence>
<accession>A0A2M9CK16</accession>
<protein>
    <submittedName>
        <fullName evidence="8">1-phosphofructokinase</fullName>
    </submittedName>
</protein>
<evidence type="ECO:0000256" key="6">
    <source>
        <dbReference type="PIRNR" id="PIRNR000535"/>
    </source>
</evidence>
<dbReference type="GO" id="GO:0016052">
    <property type="term" value="P:carbohydrate catabolic process"/>
    <property type="evidence" value="ECO:0007669"/>
    <property type="project" value="UniProtKB-ARBA"/>
</dbReference>
<dbReference type="SUPFAM" id="SSF53613">
    <property type="entry name" value="Ribokinase-like"/>
    <property type="match status" value="1"/>
</dbReference>
<dbReference type="PIRSF" id="PIRSF000535">
    <property type="entry name" value="1PFK/6PFK/LacC"/>
    <property type="match status" value="1"/>
</dbReference>
<dbReference type="OrthoDB" id="9801219at2"/>
<dbReference type="AlphaFoldDB" id="A0A2M9CK16"/>
<evidence type="ECO:0000256" key="3">
    <source>
        <dbReference type="ARBA" id="ARBA00022741"/>
    </source>
</evidence>
<keyword evidence="5" id="KW-0067">ATP-binding</keyword>
<evidence type="ECO:0000256" key="4">
    <source>
        <dbReference type="ARBA" id="ARBA00022777"/>
    </source>
</evidence>
<dbReference type="EMBL" id="PGFF01000001">
    <property type="protein sequence ID" value="PJJ72243.1"/>
    <property type="molecule type" value="Genomic_DNA"/>
</dbReference>
<dbReference type="RefSeq" id="WP_100364461.1">
    <property type="nucleotide sequence ID" value="NZ_PGFF01000001.1"/>
</dbReference>
<dbReference type="GO" id="GO:0008443">
    <property type="term" value="F:phosphofructokinase activity"/>
    <property type="evidence" value="ECO:0007669"/>
    <property type="project" value="TreeGrafter"/>
</dbReference>
<organism evidence="8 9">
    <name type="scientific">Diaminobutyricimonas aerilata</name>
    <dbReference type="NCBI Taxonomy" id="1162967"/>
    <lineage>
        <taxon>Bacteria</taxon>
        <taxon>Bacillati</taxon>
        <taxon>Actinomycetota</taxon>
        <taxon>Actinomycetes</taxon>
        <taxon>Micrococcales</taxon>
        <taxon>Microbacteriaceae</taxon>
        <taxon>Diaminobutyricimonas</taxon>
    </lineage>
</organism>
<evidence type="ECO:0000313" key="9">
    <source>
        <dbReference type="Proteomes" id="UP000228758"/>
    </source>
</evidence>
<gene>
    <name evidence="8" type="ORF">CLV46_1809</name>
</gene>
<feature type="domain" description="Carbohydrate kinase PfkB" evidence="7">
    <location>
        <begin position="23"/>
        <end position="286"/>
    </location>
</feature>
<dbReference type="PANTHER" id="PTHR46566">
    <property type="entry name" value="1-PHOSPHOFRUCTOKINASE-RELATED"/>
    <property type="match status" value="1"/>
</dbReference>
<evidence type="ECO:0000259" key="7">
    <source>
        <dbReference type="Pfam" id="PF00294"/>
    </source>
</evidence>
<dbReference type="CDD" id="cd01164">
    <property type="entry name" value="FruK_PfkB_like"/>
    <property type="match status" value="1"/>
</dbReference>
<evidence type="ECO:0000313" key="8">
    <source>
        <dbReference type="EMBL" id="PJJ72243.1"/>
    </source>
</evidence>
<dbReference type="GO" id="GO:0005829">
    <property type="term" value="C:cytosol"/>
    <property type="evidence" value="ECO:0007669"/>
    <property type="project" value="TreeGrafter"/>
</dbReference>
<evidence type="ECO:0000256" key="5">
    <source>
        <dbReference type="ARBA" id="ARBA00022840"/>
    </source>
</evidence>
<dbReference type="Gene3D" id="3.40.1190.20">
    <property type="match status" value="1"/>
</dbReference>
<dbReference type="NCBIfam" id="TIGR03168">
    <property type="entry name" value="1-PFK"/>
    <property type="match status" value="1"/>
</dbReference>
<dbReference type="GO" id="GO:0005524">
    <property type="term" value="F:ATP binding"/>
    <property type="evidence" value="ECO:0007669"/>
    <property type="project" value="UniProtKB-KW"/>
</dbReference>
<sequence length="317" mass="32223">MIVTLTVNPSLDRTLHVGRLERGAVLRTGEPLMEPGGKGVNVSRALVANGIPSVAVLPVAGGEGAEMSRLLDLEGVTARFVPVSGRTRSNITVTEADGSVTKLNEPGQSLADADLAVLGEVLAAATASGDWVVVSGSMPPGLTSPRLHGLLAAATSRGAHLAIDSSGDALVASLAARPRLIKPNRAELSELTGRELASIADVVSAAEAVRERGVELVLVSLGADGAVLVGPSGTLVGESRIDRQRSAVGAGDCFLAGFLSRFAVDEADAGAALVEALAWGAAAASLPGTAVPSPDDIDHENVRLVWQPDLDRPIVAT</sequence>
<dbReference type="InterPro" id="IPR029056">
    <property type="entry name" value="Ribokinase-like"/>
</dbReference>
<evidence type="ECO:0000256" key="1">
    <source>
        <dbReference type="ARBA" id="ARBA00010688"/>
    </source>
</evidence>
<keyword evidence="4 8" id="KW-0418">Kinase</keyword>
<comment type="similarity">
    <text evidence="1">Belongs to the carbohydrate kinase PfkB family.</text>
</comment>
<dbReference type="InterPro" id="IPR017583">
    <property type="entry name" value="Tagatose/fructose_Pkinase"/>
</dbReference>
<dbReference type="Proteomes" id="UP000228758">
    <property type="component" value="Unassembled WGS sequence"/>
</dbReference>
<dbReference type="FunFam" id="3.40.1190.20:FF:000001">
    <property type="entry name" value="Phosphofructokinase"/>
    <property type="match status" value="1"/>
</dbReference>
<dbReference type="InterPro" id="IPR011611">
    <property type="entry name" value="PfkB_dom"/>
</dbReference>
<name>A0A2M9CK16_9MICO</name>
<comment type="caution">
    <text evidence="8">The sequence shown here is derived from an EMBL/GenBank/DDBJ whole genome shotgun (WGS) entry which is preliminary data.</text>
</comment>
<proteinExistence type="inferred from homology"/>
<dbReference type="Pfam" id="PF00294">
    <property type="entry name" value="PfkB"/>
    <property type="match status" value="1"/>
</dbReference>
<keyword evidence="2 6" id="KW-0808">Transferase</keyword>
<dbReference type="PANTHER" id="PTHR46566:SF5">
    <property type="entry name" value="1-PHOSPHOFRUCTOKINASE"/>
    <property type="match status" value="1"/>
</dbReference>
<keyword evidence="9" id="KW-1185">Reference proteome</keyword>
<reference evidence="8 9" key="1">
    <citation type="submission" date="2017-11" db="EMBL/GenBank/DDBJ databases">
        <title>Genomic Encyclopedia of Archaeal and Bacterial Type Strains, Phase II (KMG-II): From Individual Species to Whole Genera.</title>
        <authorList>
            <person name="Goeker M."/>
        </authorList>
    </citation>
    <scope>NUCLEOTIDE SEQUENCE [LARGE SCALE GENOMIC DNA]</scope>
    <source>
        <strain evidence="8 9">DSM 27393</strain>
    </source>
</reference>
<keyword evidence="3" id="KW-0547">Nucleotide-binding</keyword>
<dbReference type="GO" id="GO:0044281">
    <property type="term" value="P:small molecule metabolic process"/>
    <property type="evidence" value="ECO:0007669"/>
    <property type="project" value="UniProtKB-ARBA"/>
</dbReference>